<name>A0A2N9FNS2_FAGSY</name>
<evidence type="ECO:0000313" key="3">
    <source>
        <dbReference type="EMBL" id="SPC92387.1"/>
    </source>
</evidence>
<dbReference type="SUPFAM" id="SSF53098">
    <property type="entry name" value="Ribonuclease H-like"/>
    <property type="match status" value="1"/>
</dbReference>
<dbReference type="AlphaFoldDB" id="A0A2N9FNS2"/>
<dbReference type="InterPro" id="IPR000477">
    <property type="entry name" value="RT_dom"/>
</dbReference>
<protein>
    <recommendedName>
        <fullName evidence="4">Reverse transcriptase domain-containing protein</fullName>
    </recommendedName>
</protein>
<dbReference type="EMBL" id="OIVN01001302">
    <property type="protein sequence ID" value="SPC92387.1"/>
    <property type="molecule type" value="Genomic_DNA"/>
</dbReference>
<dbReference type="InterPro" id="IPR012337">
    <property type="entry name" value="RNaseH-like_sf"/>
</dbReference>
<accession>A0A2N9FNS2</accession>
<dbReference type="Pfam" id="PF13456">
    <property type="entry name" value="RVT_3"/>
    <property type="match status" value="1"/>
</dbReference>
<sequence length="603" mass="68422">MECVTTVSFSILINGGKSNFFKSLRGLRQGDPLSPYLFILCQEVLARLIEKERVAGNIAGVKLNIGGPDFTNVMFADDLMFFSKASNRDATNLNSCLEKYCDWSAPNEEDFKSSIILGSSTLFISTLIKSVAQAIPTYTFSTFDVPIGVCDKLDVATRRFWWNPKKSNGRYLAWASWDKLCTSKIHGGLGFRKSKKFNEAMLAKLTWMIASKRESPYMAAFRSKYKVTNDWLFKGLIKYAFMTWKAIERMKPLIRKGAYFLVGDGSSIDVWKEPWVPSIVDYIPKPKNDSNVQPLKVEYFIDPINRTWNLNKLHEIFEPISVEAIQRIIIPAIPRKDRLVWILDPKGKFLVKSAMNISHPQPEEVPDPSWKALWKLKLHDRYKFLVWRIAFALEARIFEHLNSLKKSDNSNGANNSLWEAPIDFAIKINVDAALTPEAACIAAVARNHNGNIIRVWAKKINFLDPTIAEATAINWALNLAIEEGFERVIVESDAKNCIEDLSCPPEAFTWRRNANQTARALAKLKYLDSTRLGLYLGSMARISAQRLSDLDFGLGTLILAWLGRIMARWLGSRLSGSEAWILKWSWFGISAQWLDGLARSSTH</sequence>
<dbReference type="PANTHER" id="PTHR33116:SF86">
    <property type="entry name" value="REVERSE TRANSCRIPTASE DOMAIN-CONTAINING PROTEIN"/>
    <property type="match status" value="1"/>
</dbReference>
<proteinExistence type="predicted"/>
<feature type="domain" description="RNase H type-1" evidence="2">
    <location>
        <begin position="430"/>
        <end position="502"/>
    </location>
</feature>
<evidence type="ECO:0008006" key="4">
    <source>
        <dbReference type="Google" id="ProtNLM"/>
    </source>
</evidence>
<evidence type="ECO:0000259" key="2">
    <source>
        <dbReference type="Pfam" id="PF13456"/>
    </source>
</evidence>
<evidence type="ECO:0000259" key="1">
    <source>
        <dbReference type="Pfam" id="PF00078"/>
    </source>
</evidence>
<feature type="domain" description="Reverse transcriptase" evidence="1">
    <location>
        <begin position="12"/>
        <end position="100"/>
    </location>
</feature>
<dbReference type="InterPro" id="IPR036397">
    <property type="entry name" value="RNaseH_sf"/>
</dbReference>
<dbReference type="GO" id="GO:0004523">
    <property type="term" value="F:RNA-DNA hybrid ribonuclease activity"/>
    <property type="evidence" value="ECO:0007669"/>
    <property type="project" value="InterPro"/>
</dbReference>
<dbReference type="GO" id="GO:0003676">
    <property type="term" value="F:nucleic acid binding"/>
    <property type="evidence" value="ECO:0007669"/>
    <property type="project" value="InterPro"/>
</dbReference>
<reference evidence="3" key="1">
    <citation type="submission" date="2018-02" db="EMBL/GenBank/DDBJ databases">
        <authorList>
            <person name="Cohen D.B."/>
            <person name="Kent A.D."/>
        </authorList>
    </citation>
    <scope>NUCLEOTIDE SEQUENCE</scope>
</reference>
<dbReference type="PANTHER" id="PTHR33116">
    <property type="entry name" value="REVERSE TRANSCRIPTASE ZINC-BINDING DOMAIN-CONTAINING PROTEIN-RELATED-RELATED"/>
    <property type="match status" value="1"/>
</dbReference>
<dbReference type="CDD" id="cd06222">
    <property type="entry name" value="RNase_H_like"/>
    <property type="match status" value="1"/>
</dbReference>
<dbReference type="InterPro" id="IPR044730">
    <property type="entry name" value="RNase_H-like_dom_plant"/>
</dbReference>
<dbReference type="InterPro" id="IPR002156">
    <property type="entry name" value="RNaseH_domain"/>
</dbReference>
<organism evidence="3">
    <name type="scientific">Fagus sylvatica</name>
    <name type="common">Beechnut</name>
    <dbReference type="NCBI Taxonomy" id="28930"/>
    <lineage>
        <taxon>Eukaryota</taxon>
        <taxon>Viridiplantae</taxon>
        <taxon>Streptophyta</taxon>
        <taxon>Embryophyta</taxon>
        <taxon>Tracheophyta</taxon>
        <taxon>Spermatophyta</taxon>
        <taxon>Magnoliopsida</taxon>
        <taxon>eudicotyledons</taxon>
        <taxon>Gunneridae</taxon>
        <taxon>Pentapetalae</taxon>
        <taxon>rosids</taxon>
        <taxon>fabids</taxon>
        <taxon>Fagales</taxon>
        <taxon>Fagaceae</taxon>
        <taxon>Fagus</taxon>
    </lineage>
</organism>
<gene>
    <name evidence="3" type="ORF">FSB_LOCUS20269</name>
</gene>
<dbReference type="Pfam" id="PF00078">
    <property type="entry name" value="RVT_1"/>
    <property type="match status" value="1"/>
</dbReference>
<dbReference type="Gene3D" id="3.30.420.10">
    <property type="entry name" value="Ribonuclease H-like superfamily/Ribonuclease H"/>
    <property type="match status" value="1"/>
</dbReference>